<evidence type="ECO:0000256" key="4">
    <source>
        <dbReference type="ARBA" id="ARBA00049194"/>
    </source>
</evidence>
<reference evidence="9" key="1">
    <citation type="submission" date="2020-06" db="EMBL/GenBank/DDBJ databases">
        <title>A chromosome-scale genome assembly of Talaromyces rugulosus W13939.</title>
        <authorList>
            <person name="Wang B."/>
            <person name="Guo L."/>
            <person name="Ye K."/>
            <person name="Wang L."/>
        </authorList>
    </citation>
    <scope>NUCLEOTIDE SEQUENCE [LARGE SCALE GENOMIC DNA]</scope>
    <source>
        <strain evidence="9">W13939</strain>
    </source>
</reference>
<dbReference type="GO" id="GO:0004029">
    <property type="term" value="F:aldehyde dehydrogenase (NAD+) activity"/>
    <property type="evidence" value="ECO:0007669"/>
    <property type="project" value="UniProtKB-EC"/>
</dbReference>
<dbReference type="InterPro" id="IPR016161">
    <property type="entry name" value="Ald_DH/histidinol_DH"/>
</dbReference>
<dbReference type="InterPro" id="IPR016162">
    <property type="entry name" value="Ald_DH_N"/>
</dbReference>
<dbReference type="InterPro" id="IPR016160">
    <property type="entry name" value="Ald_DH_CS_CYS"/>
</dbReference>
<gene>
    <name evidence="8" type="ORF">TRUGW13939_11946</name>
</gene>
<protein>
    <recommendedName>
        <fullName evidence="3">aldehyde dehydrogenase (NAD(+))</fullName>
        <ecNumber evidence="3">1.2.1.3</ecNumber>
    </recommendedName>
</protein>
<dbReference type="GO" id="GO:0046394">
    <property type="term" value="P:carboxylic acid biosynthetic process"/>
    <property type="evidence" value="ECO:0007669"/>
    <property type="project" value="UniProtKB-ARBA"/>
</dbReference>
<dbReference type="Proteomes" id="UP000509510">
    <property type="component" value="Chromosome VI"/>
</dbReference>
<dbReference type="KEGG" id="trg:TRUGW13939_11946"/>
<dbReference type="PANTHER" id="PTHR11699">
    <property type="entry name" value="ALDEHYDE DEHYDROGENASE-RELATED"/>
    <property type="match status" value="1"/>
</dbReference>
<evidence type="ECO:0000256" key="3">
    <source>
        <dbReference type="ARBA" id="ARBA00024226"/>
    </source>
</evidence>
<sequence>MSASQLETRLFINNEYVKSSSQETLTVRNPFDDSIISTEVQVAGPKEIDAAVTAAHEALSRGPWGSFTGAERAACMLKFADLVEQHSEELALLETIAMGKPVSLILGFDLPHMIGCYRYYAGWADKIEGESFASEGGVHKFTTHQPLGVCAGIASWNATFLYAAWKIAPALAAGNAFIFKASEKSPLAMLSMARLYKEAGFPPGVVQFVSGGGETGSLLSSHARIAKISITGSINAGIKVQEQATRSNLKKVVLELGGKSPAIVFSDADFALAVGNTSHGFLVNSGQICAAASRLYVQEDIAPRFIEAVKGEFEKASSTLGADPRDKTTVLGPLADKKQFDSVLKFIDDGKKSAKLLTGGKRKGETGYFLEPTIFLDPSDDSRAYKEEIFGPVLVIKTFKTEEDAIKLANNSGYGLAGSVYTRDLDRALRVSSAVDSGSVSVNGPTIPAYQTPFGGFKQSGIGKELGKYGLLEYMRTKSVHIK</sequence>
<evidence type="ECO:0000256" key="2">
    <source>
        <dbReference type="ARBA" id="ARBA00023002"/>
    </source>
</evidence>
<evidence type="ECO:0000256" key="1">
    <source>
        <dbReference type="ARBA" id="ARBA00009986"/>
    </source>
</evidence>
<dbReference type="Gene3D" id="3.40.605.10">
    <property type="entry name" value="Aldehyde Dehydrogenase, Chain A, domain 1"/>
    <property type="match status" value="1"/>
</dbReference>
<evidence type="ECO:0000313" key="9">
    <source>
        <dbReference type="Proteomes" id="UP000509510"/>
    </source>
</evidence>
<dbReference type="InterPro" id="IPR016163">
    <property type="entry name" value="Ald_DH_C"/>
</dbReference>
<dbReference type="AlphaFoldDB" id="A0A7H8RE55"/>
<dbReference type="FunFam" id="3.40.309.10:FF:000012">
    <property type="entry name" value="Betaine aldehyde dehydrogenase"/>
    <property type="match status" value="1"/>
</dbReference>
<evidence type="ECO:0000256" key="6">
    <source>
        <dbReference type="RuleBase" id="RU003345"/>
    </source>
</evidence>
<feature type="active site" evidence="5">
    <location>
        <position position="255"/>
    </location>
</feature>
<evidence type="ECO:0000313" key="8">
    <source>
        <dbReference type="EMBL" id="QKX64770.1"/>
    </source>
</evidence>
<dbReference type="FunFam" id="3.40.605.10:FF:000026">
    <property type="entry name" value="Aldehyde dehydrogenase, putative"/>
    <property type="match status" value="1"/>
</dbReference>
<name>A0A7H8RE55_TALRU</name>
<dbReference type="SUPFAM" id="SSF53720">
    <property type="entry name" value="ALDH-like"/>
    <property type="match status" value="1"/>
</dbReference>
<organism evidence="8 9">
    <name type="scientific">Talaromyces rugulosus</name>
    <name type="common">Penicillium rugulosum</name>
    <dbReference type="NCBI Taxonomy" id="121627"/>
    <lineage>
        <taxon>Eukaryota</taxon>
        <taxon>Fungi</taxon>
        <taxon>Dikarya</taxon>
        <taxon>Ascomycota</taxon>
        <taxon>Pezizomycotina</taxon>
        <taxon>Eurotiomycetes</taxon>
        <taxon>Eurotiomycetidae</taxon>
        <taxon>Eurotiales</taxon>
        <taxon>Trichocomaceae</taxon>
        <taxon>Talaromyces</taxon>
        <taxon>Talaromyces sect. Islandici</taxon>
    </lineage>
</organism>
<dbReference type="Pfam" id="PF00171">
    <property type="entry name" value="Aldedh"/>
    <property type="match status" value="1"/>
</dbReference>
<dbReference type="InterPro" id="IPR029510">
    <property type="entry name" value="Ald_DH_CS_GLU"/>
</dbReference>
<dbReference type="Gene3D" id="3.40.309.10">
    <property type="entry name" value="Aldehyde Dehydrogenase, Chain A, domain 2"/>
    <property type="match status" value="1"/>
</dbReference>
<comment type="similarity">
    <text evidence="1 6">Belongs to the aldehyde dehydrogenase family.</text>
</comment>
<feature type="domain" description="Aldehyde dehydrogenase" evidence="7">
    <location>
        <begin position="16"/>
        <end position="480"/>
    </location>
</feature>
<dbReference type="PROSITE" id="PS00070">
    <property type="entry name" value="ALDEHYDE_DEHYDR_CYS"/>
    <property type="match status" value="1"/>
</dbReference>
<dbReference type="FunFam" id="3.40.605.10:FF:000007">
    <property type="entry name" value="NAD/NADP-dependent betaine aldehyde dehydrogenase"/>
    <property type="match status" value="1"/>
</dbReference>
<comment type="catalytic activity">
    <reaction evidence="4">
        <text>an aldehyde + NAD(+) + H2O = a carboxylate + NADH + 2 H(+)</text>
        <dbReference type="Rhea" id="RHEA:16185"/>
        <dbReference type="ChEBI" id="CHEBI:15377"/>
        <dbReference type="ChEBI" id="CHEBI:15378"/>
        <dbReference type="ChEBI" id="CHEBI:17478"/>
        <dbReference type="ChEBI" id="CHEBI:29067"/>
        <dbReference type="ChEBI" id="CHEBI:57540"/>
        <dbReference type="ChEBI" id="CHEBI:57945"/>
        <dbReference type="EC" id="1.2.1.3"/>
    </reaction>
</comment>
<keyword evidence="2 6" id="KW-0560">Oxidoreductase</keyword>
<accession>A0A7H8RE55</accession>
<proteinExistence type="inferred from homology"/>
<dbReference type="RefSeq" id="XP_035350943.1">
    <property type="nucleotide sequence ID" value="XM_035495050.1"/>
</dbReference>
<dbReference type="PROSITE" id="PS00687">
    <property type="entry name" value="ALDEHYDE_DEHYDR_GLU"/>
    <property type="match status" value="1"/>
</dbReference>
<evidence type="ECO:0000256" key="5">
    <source>
        <dbReference type="PROSITE-ProRule" id="PRU10007"/>
    </source>
</evidence>
<dbReference type="OrthoDB" id="310895at2759"/>
<evidence type="ECO:0000259" key="7">
    <source>
        <dbReference type="Pfam" id="PF00171"/>
    </source>
</evidence>
<dbReference type="EC" id="1.2.1.3" evidence="3"/>
<dbReference type="EMBL" id="CP055903">
    <property type="protein sequence ID" value="QKX64770.1"/>
    <property type="molecule type" value="Genomic_DNA"/>
</dbReference>
<dbReference type="GeneID" id="55999422"/>
<keyword evidence="9" id="KW-1185">Reference proteome</keyword>
<dbReference type="InterPro" id="IPR015590">
    <property type="entry name" value="Aldehyde_DH_dom"/>
</dbReference>